<dbReference type="AlphaFoldDB" id="A0AAD8EMT9"/>
<dbReference type="EMBL" id="JASPKZ010002573">
    <property type="protein sequence ID" value="KAJ9595302.1"/>
    <property type="molecule type" value="Genomic_DNA"/>
</dbReference>
<reference evidence="2" key="2">
    <citation type="submission" date="2023-05" db="EMBL/GenBank/DDBJ databases">
        <authorList>
            <person name="Fouks B."/>
        </authorList>
    </citation>
    <scope>NUCLEOTIDE SEQUENCE</scope>
    <source>
        <strain evidence="2">Stay&amp;Tobe</strain>
        <tissue evidence="2">Testes</tissue>
    </source>
</reference>
<comment type="caution">
    <text evidence="2">The sequence shown here is derived from an EMBL/GenBank/DDBJ whole genome shotgun (WGS) entry which is preliminary data.</text>
</comment>
<feature type="compositionally biased region" description="Polar residues" evidence="1">
    <location>
        <begin position="90"/>
        <end position="100"/>
    </location>
</feature>
<gene>
    <name evidence="2" type="ORF">L9F63_027312</name>
</gene>
<evidence type="ECO:0000313" key="3">
    <source>
        <dbReference type="Proteomes" id="UP001233999"/>
    </source>
</evidence>
<evidence type="ECO:0000313" key="2">
    <source>
        <dbReference type="EMBL" id="KAJ9595302.1"/>
    </source>
</evidence>
<reference evidence="2" key="1">
    <citation type="journal article" date="2023" name="IScience">
        <title>Live-bearing cockroach genome reveals convergent evolutionary mechanisms linked to viviparity in insects and beyond.</title>
        <authorList>
            <person name="Fouks B."/>
            <person name="Harrison M.C."/>
            <person name="Mikhailova A.A."/>
            <person name="Marchal E."/>
            <person name="English S."/>
            <person name="Carruthers M."/>
            <person name="Jennings E.C."/>
            <person name="Chiamaka E.L."/>
            <person name="Frigard R.A."/>
            <person name="Pippel M."/>
            <person name="Attardo G.M."/>
            <person name="Benoit J.B."/>
            <person name="Bornberg-Bauer E."/>
            <person name="Tobe S.S."/>
        </authorList>
    </citation>
    <scope>NUCLEOTIDE SEQUENCE</scope>
    <source>
        <strain evidence="2">Stay&amp;Tobe</strain>
    </source>
</reference>
<feature type="region of interest" description="Disordered" evidence="1">
    <location>
        <begin position="1"/>
        <end position="29"/>
    </location>
</feature>
<protein>
    <submittedName>
        <fullName evidence="2">Uncharacterized protein</fullName>
    </submittedName>
</protein>
<keyword evidence="3" id="KW-1185">Reference proteome</keyword>
<evidence type="ECO:0000256" key="1">
    <source>
        <dbReference type="SAM" id="MobiDB-lite"/>
    </source>
</evidence>
<feature type="region of interest" description="Disordered" evidence="1">
    <location>
        <begin position="43"/>
        <end position="100"/>
    </location>
</feature>
<name>A0AAD8EMT9_DIPPU</name>
<sequence>DRDGLGNPLPPIPVPDSTLGSPYENCGTSPTHWEFYHSTKLGARASDSGVYQTPPSRSIYMPMAPGHSHSPGSNSKVSPTPPKKPPRRNLSVSQLTSSQR</sequence>
<proteinExistence type="predicted"/>
<dbReference type="Proteomes" id="UP001233999">
    <property type="component" value="Unassembled WGS sequence"/>
</dbReference>
<organism evidence="2 3">
    <name type="scientific">Diploptera punctata</name>
    <name type="common">Pacific beetle cockroach</name>
    <dbReference type="NCBI Taxonomy" id="6984"/>
    <lineage>
        <taxon>Eukaryota</taxon>
        <taxon>Metazoa</taxon>
        <taxon>Ecdysozoa</taxon>
        <taxon>Arthropoda</taxon>
        <taxon>Hexapoda</taxon>
        <taxon>Insecta</taxon>
        <taxon>Pterygota</taxon>
        <taxon>Neoptera</taxon>
        <taxon>Polyneoptera</taxon>
        <taxon>Dictyoptera</taxon>
        <taxon>Blattodea</taxon>
        <taxon>Blaberoidea</taxon>
        <taxon>Blaberidae</taxon>
        <taxon>Diplopterinae</taxon>
        <taxon>Diploptera</taxon>
    </lineage>
</organism>
<feature type="non-terminal residue" evidence="2">
    <location>
        <position position="1"/>
    </location>
</feature>
<accession>A0AAD8EMT9</accession>